<organism evidence="3 4">
    <name type="scientific">Hydnum rufescens UP504</name>
    <dbReference type="NCBI Taxonomy" id="1448309"/>
    <lineage>
        <taxon>Eukaryota</taxon>
        <taxon>Fungi</taxon>
        <taxon>Dikarya</taxon>
        <taxon>Basidiomycota</taxon>
        <taxon>Agaricomycotina</taxon>
        <taxon>Agaricomycetes</taxon>
        <taxon>Cantharellales</taxon>
        <taxon>Hydnaceae</taxon>
        <taxon>Hydnum</taxon>
    </lineage>
</organism>
<comment type="caution">
    <text evidence="3">The sequence shown here is derived from an EMBL/GenBank/DDBJ whole genome shotgun (WGS) entry which is preliminary data.</text>
</comment>
<dbReference type="OrthoDB" id="786951at2759"/>
<keyword evidence="4" id="KW-1185">Reference proteome</keyword>
<protein>
    <recommendedName>
        <fullName evidence="2">DUF4187 domain-containing protein</fullName>
    </recommendedName>
</protein>
<evidence type="ECO:0000313" key="3">
    <source>
        <dbReference type="EMBL" id="KAF9520390.1"/>
    </source>
</evidence>
<feature type="compositionally biased region" description="Basic and acidic residues" evidence="1">
    <location>
        <begin position="30"/>
        <end position="43"/>
    </location>
</feature>
<dbReference type="EMBL" id="MU128912">
    <property type="protein sequence ID" value="KAF9520390.1"/>
    <property type="molecule type" value="Genomic_DNA"/>
</dbReference>
<reference evidence="3" key="1">
    <citation type="journal article" date="2020" name="Nat. Commun.">
        <title>Large-scale genome sequencing of mycorrhizal fungi provides insights into the early evolution of symbiotic traits.</title>
        <authorList>
            <person name="Miyauchi S."/>
            <person name="Kiss E."/>
            <person name="Kuo A."/>
            <person name="Drula E."/>
            <person name="Kohler A."/>
            <person name="Sanchez-Garcia M."/>
            <person name="Morin E."/>
            <person name="Andreopoulos B."/>
            <person name="Barry K.W."/>
            <person name="Bonito G."/>
            <person name="Buee M."/>
            <person name="Carver A."/>
            <person name="Chen C."/>
            <person name="Cichocki N."/>
            <person name="Clum A."/>
            <person name="Culley D."/>
            <person name="Crous P.W."/>
            <person name="Fauchery L."/>
            <person name="Girlanda M."/>
            <person name="Hayes R.D."/>
            <person name="Keri Z."/>
            <person name="LaButti K."/>
            <person name="Lipzen A."/>
            <person name="Lombard V."/>
            <person name="Magnuson J."/>
            <person name="Maillard F."/>
            <person name="Murat C."/>
            <person name="Nolan M."/>
            <person name="Ohm R.A."/>
            <person name="Pangilinan J."/>
            <person name="Pereira M.F."/>
            <person name="Perotto S."/>
            <person name="Peter M."/>
            <person name="Pfister S."/>
            <person name="Riley R."/>
            <person name="Sitrit Y."/>
            <person name="Stielow J.B."/>
            <person name="Szollosi G."/>
            <person name="Zifcakova L."/>
            <person name="Stursova M."/>
            <person name="Spatafora J.W."/>
            <person name="Tedersoo L."/>
            <person name="Vaario L.M."/>
            <person name="Yamada A."/>
            <person name="Yan M."/>
            <person name="Wang P."/>
            <person name="Xu J."/>
            <person name="Bruns T."/>
            <person name="Baldrian P."/>
            <person name="Vilgalys R."/>
            <person name="Dunand C."/>
            <person name="Henrissat B."/>
            <person name="Grigoriev I.V."/>
            <person name="Hibbett D."/>
            <person name="Nagy L.G."/>
            <person name="Martin F.M."/>
        </authorList>
    </citation>
    <scope>NUCLEOTIDE SEQUENCE</scope>
    <source>
        <strain evidence="3">UP504</strain>
    </source>
</reference>
<dbReference type="Proteomes" id="UP000886523">
    <property type="component" value="Unassembled WGS sequence"/>
</dbReference>
<evidence type="ECO:0000256" key="1">
    <source>
        <dbReference type="SAM" id="MobiDB-lite"/>
    </source>
</evidence>
<dbReference type="Pfam" id="PF13821">
    <property type="entry name" value="DUF4187"/>
    <property type="match status" value="1"/>
</dbReference>
<feature type="compositionally biased region" description="Low complexity" evidence="1">
    <location>
        <begin position="276"/>
        <end position="287"/>
    </location>
</feature>
<proteinExistence type="predicted"/>
<feature type="compositionally biased region" description="Low complexity" evidence="1">
    <location>
        <begin position="183"/>
        <end position="199"/>
    </location>
</feature>
<name>A0A9P6E2K4_9AGAM</name>
<feature type="compositionally biased region" description="Acidic residues" evidence="1">
    <location>
        <begin position="293"/>
        <end position="305"/>
    </location>
</feature>
<dbReference type="SMART" id="SM01173">
    <property type="entry name" value="DUF4187"/>
    <property type="match status" value="1"/>
</dbReference>
<dbReference type="PANTHER" id="PTHR21032">
    <property type="entry name" value="G PATCH DOMAIN-CONTAINING PROTEIN 11"/>
    <property type="match status" value="1"/>
</dbReference>
<evidence type="ECO:0000313" key="4">
    <source>
        <dbReference type="Proteomes" id="UP000886523"/>
    </source>
</evidence>
<dbReference type="InterPro" id="IPR025239">
    <property type="entry name" value="DUF4187"/>
</dbReference>
<feature type="region of interest" description="Disordered" evidence="1">
    <location>
        <begin position="98"/>
        <end position="213"/>
    </location>
</feature>
<feature type="domain" description="DUF4187" evidence="2">
    <location>
        <begin position="400"/>
        <end position="454"/>
    </location>
</feature>
<accession>A0A9P6E2K4</accession>
<feature type="compositionally biased region" description="Polar residues" evidence="1">
    <location>
        <begin position="18"/>
        <end position="29"/>
    </location>
</feature>
<dbReference type="PANTHER" id="PTHR21032:SF0">
    <property type="entry name" value="G PATCH DOMAIN-CONTAINING PROTEIN 11"/>
    <property type="match status" value="1"/>
</dbReference>
<evidence type="ECO:0000259" key="2">
    <source>
        <dbReference type="SMART" id="SM01173"/>
    </source>
</evidence>
<sequence length="455" mass="49803">MSSDEDDYLSPKFLLGGASSNGAPSSKSKTYSELRKEAQRAAEAKNAANQLKTKKLSARERVKEGLSTSLFERAHEEEALGLGQNKALGMMKKMGFKPGQSLGKTAGAASTIEDGMPSSNPPQSKDDSDTILDASTSRGPFLSMATATTTTTTTTEHRVEPIPISIWEGKKGLGLGQKKRQASEGPSSSSPFSSRPSKAPKLEEAKEKESAEAFRARTRLEYEEKRAEARLTAATRTCIALDEQRTGLKFNILWLNPLNPNTCPPELLAAFAQQLDPNDPNADTNNASPEAESNAESDDGGELDSDGPSPRRRAIQHDRRHRRHRRNPAAARLREQMRKDALEPIARRAADIGGDDVDDDALGGAIRRLTDDDDALEAGKGKKRKGKSEIETLEFSPQDVLEARIYLALPAKDRLAKMLSYLRGKYSYCFWCGTQYEDAEEMDANCPGEDEDSHD</sequence>
<feature type="region of interest" description="Disordered" evidence="1">
    <location>
        <begin position="1"/>
        <end position="64"/>
    </location>
</feature>
<dbReference type="AlphaFoldDB" id="A0A9P6E2K4"/>
<feature type="region of interest" description="Disordered" evidence="1">
    <location>
        <begin position="275"/>
        <end position="336"/>
    </location>
</feature>
<feature type="compositionally biased region" description="Low complexity" evidence="1">
    <location>
        <begin position="145"/>
        <end position="154"/>
    </location>
</feature>
<dbReference type="InterPro" id="IPR039249">
    <property type="entry name" value="GPATCH11"/>
</dbReference>
<dbReference type="GO" id="GO:0000776">
    <property type="term" value="C:kinetochore"/>
    <property type="evidence" value="ECO:0007669"/>
    <property type="project" value="TreeGrafter"/>
</dbReference>
<feature type="compositionally biased region" description="Basic residues" evidence="1">
    <location>
        <begin position="310"/>
        <end position="327"/>
    </location>
</feature>
<gene>
    <name evidence="3" type="ORF">BS47DRAFT_1336033</name>
</gene>
<feature type="compositionally biased region" description="Basic and acidic residues" evidence="1">
    <location>
        <begin position="200"/>
        <end position="213"/>
    </location>
</feature>